<feature type="compositionally biased region" description="Basic and acidic residues" evidence="9">
    <location>
        <begin position="205"/>
        <end position="216"/>
    </location>
</feature>
<evidence type="ECO:0000256" key="4">
    <source>
        <dbReference type="ARBA" id="ARBA00023015"/>
    </source>
</evidence>
<dbReference type="AlphaFoldDB" id="A0AAN6YUC1"/>
<dbReference type="GO" id="GO:0003697">
    <property type="term" value="F:single-stranded DNA binding"/>
    <property type="evidence" value="ECO:0007669"/>
    <property type="project" value="InterPro"/>
</dbReference>
<dbReference type="RefSeq" id="XP_064671890.1">
    <property type="nucleotide sequence ID" value="XM_064814830.1"/>
</dbReference>
<dbReference type="PANTHER" id="PTHR28184">
    <property type="entry name" value="MITOCHONDRIAL HOMOLOGOUS RECOMBINATION PROTEIN 1"/>
    <property type="match status" value="1"/>
</dbReference>
<keyword evidence="4" id="KW-0805">Transcription regulation</keyword>
<evidence type="ECO:0000256" key="9">
    <source>
        <dbReference type="SAM" id="MobiDB-lite"/>
    </source>
</evidence>
<proteinExistence type="inferred from homology"/>
<comment type="subcellular location">
    <subcellularLocation>
        <location evidence="1">Mitochondrion</location>
    </subcellularLocation>
</comment>
<feature type="compositionally biased region" description="Basic and acidic residues" evidence="9">
    <location>
        <begin position="240"/>
        <end position="254"/>
    </location>
</feature>
<evidence type="ECO:0000256" key="1">
    <source>
        <dbReference type="ARBA" id="ARBA00004173"/>
    </source>
</evidence>
<reference evidence="10" key="2">
    <citation type="submission" date="2023-05" db="EMBL/GenBank/DDBJ databases">
        <authorList>
            <consortium name="Lawrence Berkeley National Laboratory"/>
            <person name="Steindorff A."/>
            <person name="Hensen N."/>
            <person name="Bonometti L."/>
            <person name="Westerberg I."/>
            <person name="Brannstrom I.O."/>
            <person name="Guillou S."/>
            <person name="Cros-Aarteil S."/>
            <person name="Calhoun S."/>
            <person name="Haridas S."/>
            <person name="Kuo A."/>
            <person name="Mondo S."/>
            <person name="Pangilinan J."/>
            <person name="Riley R."/>
            <person name="Labutti K."/>
            <person name="Andreopoulos B."/>
            <person name="Lipzen A."/>
            <person name="Chen C."/>
            <person name="Yanf M."/>
            <person name="Daum C."/>
            <person name="Ng V."/>
            <person name="Clum A."/>
            <person name="Ohm R."/>
            <person name="Martin F."/>
            <person name="Silar P."/>
            <person name="Natvig D."/>
            <person name="Lalanne C."/>
            <person name="Gautier V."/>
            <person name="Ament-Velasquez S.L."/>
            <person name="Kruys A."/>
            <person name="Hutchinson M.I."/>
            <person name="Powell A.J."/>
            <person name="Barry K."/>
            <person name="Miller A.N."/>
            <person name="Grigoriev I.V."/>
            <person name="Debuchy R."/>
            <person name="Gladieux P."/>
            <person name="Thoren M.H."/>
            <person name="Johannesson H."/>
        </authorList>
    </citation>
    <scope>NUCLEOTIDE SEQUENCE</scope>
    <source>
        <strain evidence="10">CBS 508.74</strain>
    </source>
</reference>
<dbReference type="GO" id="GO:0005739">
    <property type="term" value="C:mitochondrion"/>
    <property type="evidence" value="ECO:0007669"/>
    <property type="project" value="UniProtKB-SubCell"/>
</dbReference>
<accession>A0AAN6YUC1</accession>
<sequence>MNSLRPLAWPSLPSSTTTTRRATAAAASPLLTRLAAPLSNPGAVRYVQSRHHERPKPTPRPSQGVVPPPPPGLGEHIYIFNHIMANHIVYSLTPEMRANKAKKQFPYTGKKMVPAKLRKDYWTKFAVIAFGPGKGPVGRTVFRGLRELKKRHELEWEDPERLLKMSKKERGRALNDQRGNAVADIAALLAGAGKGNFMVVDDDVHNQEPKKEEDGKAGNGGKRKKQDKKAPLLEGDFETVEVKRPMQGEGAGEKTVRLHTATVYWANEQDKFYAQSWTENVTHVIGLPEKAGKAEAEEEAAAAEGQADNQAKQAEGEAKAAEQ</sequence>
<dbReference type="Pfam" id="PF12829">
    <property type="entry name" value="Mhr1"/>
    <property type="match status" value="1"/>
</dbReference>
<evidence type="ECO:0000256" key="5">
    <source>
        <dbReference type="ARBA" id="ARBA00023128"/>
    </source>
</evidence>
<evidence type="ECO:0000313" key="10">
    <source>
        <dbReference type="EMBL" id="KAK4114320.1"/>
    </source>
</evidence>
<evidence type="ECO:0000313" key="11">
    <source>
        <dbReference type="Proteomes" id="UP001302812"/>
    </source>
</evidence>
<dbReference type="GO" id="GO:0003735">
    <property type="term" value="F:structural constituent of ribosome"/>
    <property type="evidence" value="ECO:0007669"/>
    <property type="project" value="TreeGrafter"/>
</dbReference>
<feature type="compositionally biased region" description="Low complexity" evidence="9">
    <location>
        <begin position="302"/>
        <end position="313"/>
    </location>
</feature>
<keyword evidence="3" id="KW-0689">Ribosomal protein</keyword>
<evidence type="ECO:0000256" key="8">
    <source>
        <dbReference type="ARBA" id="ARBA00035185"/>
    </source>
</evidence>
<dbReference type="GO" id="GO:0005840">
    <property type="term" value="C:ribosome"/>
    <property type="evidence" value="ECO:0007669"/>
    <property type="project" value="UniProtKB-KW"/>
</dbReference>
<keyword evidence="5" id="KW-0496">Mitochondrion</keyword>
<keyword evidence="6" id="KW-0804">Transcription</keyword>
<feature type="region of interest" description="Disordered" evidence="9">
    <location>
        <begin position="49"/>
        <end position="70"/>
    </location>
</feature>
<organism evidence="10 11">
    <name type="scientific">Canariomyces notabilis</name>
    <dbReference type="NCBI Taxonomy" id="2074819"/>
    <lineage>
        <taxon>Eukaryota</taxon>
        <taxon>Fungi</taxon>
        <taxon>Dikarya</taxon>
        <taxon>Ascomycota</taxon>
        <taxon>Pezizomycotina</taxon>
        <taxon>Sordariomycetes</taxon>
        <taxon>Sordariomycetidae</taxon>
        <taxon>Sordariales</taxon>
        <taxon>Chaetomiaceae</taxon>
        <taxon>Canariomyces</taxon>
    </lineage>
</organism>
<feature type="region of interest" description="Disordered" evidence="9">
    <location>
        <begin position="290"/>
        <end position="323"/>
    </location>
</feature>
<dbReference type="Proteomes" id="UP001302812">
    <property type="component" value="Unassembled WGS sequence"/>
</dbReference>
<evidence type="ECO:0000256" key="6">
    <source>
        <dbReference type="ARBA" id="ARBA00023163"/>
    </source>
</evidence>
<dbReference type="GeneID" id="89938955"/>
<feature type="region of interest" description="Disordered" evidence="9">
    <location>
        <begin position="1"/>
        <end position="24"/>
    </location>
</feature>
<evidence type="ECO:0000256" key="3">
    <source>
        <dbReference type="ARBA" id="ARBA00022980"/>
    </source>
</evidence>
<protein>
    <recommendedName>
        <fullName evidence="8">Large ribosomal subunit protein mL67</fullName>
    </recommendedName>
</protein>
<keyword evidence="11" id="KW-1185">Reference proteome</keyword>
<dbReference type="InterPro" id="IPR024629">
    <property type="entry name" value="Ribosomal_mL67"/>
</dbReference>
<feature type="region of interest" description="Disordered" evidence="9">
    <location>
        <begin position="205"/>
        <end position="254"/>
    </location>
</feature>
<comment type="caution">
    <text evidence="10">The sequence shown here is derived from an EMBL/GenBank/DDBJ whole genome shotgun (WGS) entry which is preliminary data.</text>
</comment>
<comment type="similarity">
    <text evidence="2">Belongs to the mitochondrion-specific ribosomal protein mL67 family.</text>
</comment>
<evidence type="ECO:0000256" key="2">
    <source>
        <dbReference type="ARBA" id="ARBA00010741"/>
    </source>
</evidence>
<reference evidence="10" key="1">
    <citation type="journal article" date="2023" name="Mol. Phylogenet. Evol.">
        <title>Genome-scale phylogeny and comparative genomics of the fungal order Sordariales.</title>
        <authorList>
            <person name="Hensen N."/>
            <person name="Bonometti L."/>
            <person name="Westerberg I."/>
            <person name="Brannstrom I.O."/>
            <person name="Guillou S."/>
            <person name="Cros-Aarteil S."/>
            <person name="Calhoun S."/>
            <person name="Haridas S."/>
            <person name="Kuo A."/>
            <person name="Mondo S."/>
            <person name="Pangilinan J."/>
            <person name="Riley R."/>
            <person name="LaButti K."/>
            <person name="Andreopoulos B."/>
            <person name="Lipzen A."/>
            <person name="Chen C."/>
            <person name="Yan M."/>
            <person name="Daum C."/>
            <person name="Ng V."/>
            <person name="Clum A."/>
            <person name="Steindorff A."/>
            <person name="Ohm R.A."/>
            <person name="Martin F."/>
            <person name="Silar P."/>
            <person name="Natvig D.O."/>
            <person name="Lalanne C."/>
            <person name="Gautier V."/>
            <person name="Ament-Velasquez S.L."/>
            <person name="Kruys A."/>
            <person name="Hutchinson M.I."/>
            <person name="Powell A.J."/>
            <person name="Barry K."/>
            <person name="Miller A.N."/>
            <person name="Grigoriev I.V."/>
            <person name="Debuchy R."/>
            <person name="Gladieux P."/>
            <person name="Hiltunen Thoren M."/>
            <person name="Johannesson H."/>
        </authorList>
    </citation>
    <scope>NUCLEOTIDE SEQUENCE</scope>
    <source>
        <strain evidence="10">CBS 508.74</strain>
    </source>
</reference>
<gene>
    <name evidence="10" type="ORF">N656DRAFT_777499</name>
</gene>
<dbReference type="GO" id="GO:1990904">
    <property type="term" value="C:ribonucleoprotein complex"/>
    <property type="evidence" value="ECO:0007669"/>
    <property type="project" value="UniProtKB-KW"/>
</dbReference>
<dbReference type="EMBL" id="MU853337">
    <property type="protein sequence ID" value="KAK4114320.1"/>
    <property type="molecule type" value="Genomic_DNA"/>
</dbReference>
<dbReference type="PANTHER" id="PTHR28184:SF1">
    <property type="entry name" value="LARGE RIBOSOMAL SUBUNIT PROTEIN ML67"/>
    <property type="match status" value="1"/>
</dbReference>
<dbReference type="GO" id="GO:0000150">
    <property type="term" value="F:DNA strand exchange activity"/>
    <property type="evidence" value="ECO:0007669"/>
    <property type="project" value="InterPro"/>
</dbReference>
<keyword evidence="7" id="KW-0687">Ribonucleoprotein</keyword>
<name>A0AAN6YUC1_9PEZI</name>
<evidence type="ECO:0000256" key="7">
    <source>
        <dbReference type="ARBA" id="ARBA00023274"/>
    </source>
</evidence>
<feature type="compositionally biased region" description="Basic and acidic residues" evidence="9">
    <location>
        <begin position="314"/>
        <end position="323"/>
    </location>
</feature>